<proteinExistence type="predicted"/>
<evidence type="ECO:0000256" key="2">
    <source>
        <dbReference type="ARBA" id="ARBA00022771"/>
    </source>
</evidence>
<feature type="compositionally biased region" description="Polar residues" evidence="4">
    <location>
        <begin position="7"/>
        <end position="21"/>
    </location>
</feature>
<dbReference type="Pfam" id="PF21198">
    <property type="entry name" value="ASH2L-like_WH"/>
    <property type="match status" value="1"/>
</dbReference>
<evidence type="ECO:0000256" key="3">
    <source>
        <dbReference type="ARBA" id="ARBA00022833"/>
    </source>
</evidence>
<keyword evidence="7" id="KW-1185">Reference proteome</keyword>
<dbReference type="PANTHER" id="PTHR10598:SF0">
    <property type="entry name" value="SET1_ASH2 HISTONE METHYLTRANSFERASE COMPLEX SUBUNIT ASH2"/>
    <property type="match status" value="1"/>
</dbReference>
<feature type="compositionally biased region" description="Basic and acidic residues" evidence="4">
    <location>
        <begin position="37"/>
        <end position="52"/>
    </location>
</feature>
<dbReference type="Gene3D" id="3.90.980.20">
    <property type="match status" value="1"/>
</dbReference>
<evidence type="ECO:0000259" key="5">
    <source>
        <dbReference type="Pfam" id="PF21198"/>
    </source>
</evidence>
<feature type="region of interest" description="Disordered" evidence="4">
    <location>
        <begin position="1"/>
        <end position="77"/>
    </location>
</feature>
<evidence type="ECO:0000313" key="8">
    <source>
        <dbReference type="RefSeq" id="XP_022240469.1"/>
    </source>
</evidence>
<gene>
    <name evidence="8" type="primary">LOC106458524</name>
</gene>
<dbReference type="InterPro" id="IPR011011">
    <property type="entry name" value="Znf_FYVE_PHD"/>
</dbReference>
<feature type="non-terminal residue" evidence="8">
    <location>
        <position position="397"/>
    </location>
</feature>
<protein>
    <submittedName>
        <fullName evidence="8">Set1/Ash2 histone methyltransferase complex subunit ASH2-like</fullName>
    </submittedName>
</protein>
<dbReference type="SUPFAM" id="SSF57903">
    <property type="entry name" value="FYVE/PHD zinc finger"/>
    <property type="match status" value="1"/>
</dbReference>
<dbReference type="PROSITE" id="PS01359">
    <property type="entry name" value="ZF_PHD_1"/>
    <property type="match status" value="1"/>
</dbReference>
<keyword evidence="3" id="KW-0862">Zinc</keyword>
<name>A0ABM1SA14_LIMPO</name>
<dbReference type="InterPro" id="IPR037353">
    <property type="entry name" value="ASH2"/>
</dbReference>
<feature type="domain" description="Set1/Ash2 histone methyltransferase complex subunit ASH2-like winged-helix" evidence="5">
    <location>
        <begin position="170"/>
        <end position="274"/>
    </location>
</feature>
<dbReference type="GeneID" id="106458524"/>
<evidence type="ECO:0000256" key="1">
    <source>
        <dbReference type="ARBA" id="ARBA00022723"/>
    </source>
</evidence>
<dbReference type="Pfam" id="PF21257">
    <property type="entry name" value="PHD_ash2p_like"/>
    <property type="match status" value="1"/>
</dbReference>
<dbReference type="CDD" id="cd15583">
    <property type="entry name" value="PHD_ash2p_like"/>
    <property type="match status" value="1"/>
</dbReference>
<evidence type="ECO:0000256" key="4">
    <source>
        <dbReference type="SAM" id="MobiDB-lite"/>
    </source>
</evidence>
<keyword evidence="1" id="KW-0479">Metal-binding</keyword>
<accession>A0ABM1SA14</accession>
<dbReference type="InterPro" id="IPR053835">
    <property type="entry name" value="ASH2L-like_WH"/>
</dbReference>
<dbReference type="Proteomes" id="UP000694941">
    <property type="component" value="Unplaced"/>
</dbReference>
<dbReference type="InterPro" id="IPR019786">
    <property type="entry name" value="Zinc_finger_PHD-type_CS"/>
</dbReference>
<reference evidence="8" key="1">
    <citation type="submission" date="2025-08" db="UniProtKB">
        <authorList>
            <consortium name="RefSeq"/>
        </authorList>
    </citation>
    <scope>IDENTIFICATION</scope>
    <source>
        <tissue evidence="8">Muscle</tissue>
    </source>
</reference>
<dbReference type="PANTHER" id="PTHR10598">
    <property type="entry name" value="SET1/ASH2 HISTONE METHYLTRANSFERASE COMPLEX SUBUNIT ASH2"/>
    <property type="match status" value="1"/>
</dbReference>
<dbReference type="RefSeq" id="XP_022240469.1">
    <property type="nucleotide sequence ID" value="XM_022384761.1"/>
</dbReference>
<feature type="compositionally biased region" description="Basic and acidic residues" evidence="4">
    <location>
        <begin position="61"/>
        <end position="70"/>
    </location>
</feature>
<organism evidence="7 8">
    <name type="scientific">Limulus polyphemus</name>
    <name type="common">Atlantic horseshoe crab</name>
    <dbReference type="NCBI Taxonomy" id="6850"/>
    <lineage>
        <taxon>Eukaryota</taxon>
        <taxon>Metazoa</taxon>
        <taxon>Ecdysozoa</taxon>
        <taxon>Arthropoda</taxon>
        <taxon>Chelicerata</taxon>
        <taxon>Merostomata</taxon>
        <taxon>Xiphosura</taxon>
        <taxon>Limulidae</taxon>
        <taxon>Limulus</taxon>
    </lineage>
</organism>
<evidence type="ECO:0000259" key="6">
    <source>
        <dbReference type="Pfam" id="PF21257"/>
    </source>
</evidence>
<evidence type="ECO:0000313" key="7">
    <source>
        <dbReference type="Proteomes" id="UP000694941"/>
    </source>
</evidence>
<keyword evidence="2" id="KW-0863">Zinc-finger</keyword>
<feature type="domain" description="Set1/Ash2 histone methyltransferase complex subunit ASH2-like PHD zinc finger" evidence="6">
    <location>
        <begin position="116"/>
        <end position="167"/>
    </location>
</feature>
<dbReference type="InterPro" id="IPR049455">
    <property type="entry name" value="ASH2-like_PHD"/>
</dbReference>
<sequence>MEGGGQAVSQDSLSIRQSSVPGLTDDDALQEFPTPEPSKKESNAKVQDRNEHLSQSIIEKSILDQPKETEESQSELLPVQPSFAEDSLSSTTAPVLDQASSITEGGDGQCYCGNERNLNTVELQCAGCLKWFHQECITQSIGKCVAFMYNYHFLCKSCNPSGFETFTKKQASFSQMCVTSIANLLQQNIAAGTARTMFSKDKEIIPFIEKHWEHMTTMARRVKQTWHTTVHKTMLKDIDIFTCEECMLDGDSSETYPLFGLVLQDIRKIAPSYETPMKPGQSKNMDLLSSQNAVSGFFGGKGRGAKRKFPVDGISTAKEKKAKSDLVIPKLPPHGFPLEHPFNNDGFRYILAEPDPHAPCRQEFEESEDWAGKPIPCWLYRTLVSSNVFLAMHDRGE</sequence>